<evidence type="ECO:0000313" key="1">
    <source>
        <dbReference type="EMBL" id="ASQ45060.1"/>
    </source>
</evidence>
<dbReference type="AlphaFoldDB" id="A0A222NZN8"/>
<keyword evidence="2" id="KW-1185">Reference proteome</keyword>
<accession>A0A222NZN8</accession>
<protein>
    <submittedName>
        <fullName evidence="1">Uncharacterized protein</fullName>
    </submittedName>
</protein>
<name>A0A222NZN8_9GAMM</name>
<dbReference type="EMBL" id="CP016397">
    <property type="protein sequence ID" value="ASQ45060.1"/>
    <property type="molecule type" value="Genomic_DNA"/>
</dbReference>
<gene>
    <name evidence="1" type="ORF">clem_02490</name>
</gene>
<sequence>MSNEHHEHTFLEAVDNDTRANILRLDQKLKGLQAEISAKIDAMGLSTDEASNERKKQLITLFDEVKKAIEGIQRLVNLAVADEFSVSEFNEINHDKIEALREMFKESADKIALIKEKF</sequence>
<proteinExistence type="predicted"/>
<dbReference type="OrthoDB" id="5639050at2"/>
<evidence type="ECO:0000313" key="2">
    <source>
        <dbReference type="Proteomes" id="UP000201728"/>
    </source>
</evidence>
<reference evidence="2" key="1">
    <citation type="submission" date="2016-07" db="EMBL/GenBank/DDBJ databases">
        <authorList>
            <person name="Florea S."/>
            <person name="Webb J.S."/>
            <person name="Jaromczyk J."/>
            <person name="Schardl C.L."/>
        </authorList>
    </citation>
    <scope>NUCLEOTIDE SEQUENCE [LARGE SCALE GENOMIC DNA]</scope>
    <source>
        <strain evidence="2">CDC-D5610</strain>
    </source>
</reference>
<dbReference type="Proteomes" id="UP000201728">
    <property type="component" value="Chromosome"/>
</dbReference>
<organism evidence="1 2">
    <name type="scientific">Legionella clemsonensis</name>
    <dbReference type="NCBI Taxonomy" id="1867846"/>
    <lineage>
        <taxon>Bacteria</taxon>
        <taxon>Pseudomonadati</taxon>
        <taxon>Pseudomonadota</taxon>
        <taxon>Gammaproteobacteria</taxon>
        <taxon>Legionellales</taxon>
        <taxon>Legionellaceae</taxon>
        <taxon>Legionella</taxon>
    </lineage>
</organism>
<dbReference type="KEGG" id="lcd:clem_02490"/>
<dbReference type="RefSeq" id="WP_094090158.1">
    <property type="nucleotide sequence ID" value="NZ_CP016397.1"/>
</dbReference>